<dbReference type="Gene3D" id="3.40.50.300">
    <property type="entry name" value="P-loop containing nucleotide triphosphate hydrolases"/>
    <property type="match status" value="1"/>
</dbReference>
<evidence type="ECO:0000259" key="3">
    <source>
        <dbReference type="PROSITE" id="PS50893"/>
    </source>
</evidence>
<dbReference type="InterPro" id="IPR003593">
    <property type="entry name" value="AAA+_ATPase"/>
</dbReference>
<name>A0ABY4PAS7_9LACO</name>
<dbReference type="GO" id="GO:0005524">
    <property type="term" value="F:ATP binding"/>
    <property type="evidence" value="ECO:0007669"/>
    <property type="project" value="UniProtKB-KW"/>
</dbReference>
<dbReference type="SMART" id="SM00382">
    <property type="entry name" value="AAA"/>
    <property type="match status" value="1"/>
</dbReference>
<dbReference type="Proteomes" id="UP000831495">
    <property type="component" value="Chromosome"/>
</dbReference>
<dbReference type="PANTHER" id="PTHR43582:SF2">
    <property type="entry name" value="LINEARMYCIN RESISTANCE ATP-BINDING PROTEIN LNRL"/>
    <property type="match status" value="1"/>
</dbReference>
<dbReference type="InterPro" id="IPR003439">
    <property type="entry name" value="ABC_transporter-like_ATP-bd"/>
</dbReference>
<keyword evidence="1" id="KW-0547">Nucleotide-binding</keyword>
<sequence length="313" mass="35530">MIIEVQNLVKRYNQNKVLNHLNLTVPKGQILGLLGPNGSGKSTLINCILGLLKFDRGQIKIFGQTMTPTNYAMKKRIGLVPQELALFDELTVLDNLNYFCGLYIQNKKRRQFLVQQAMELVELQDFAKYYPKQLSGGLKRRLNIACGIAHQPELLFLDEPTVAVDPQSRNKILDSIQQLNHQGTTIIYTTHYMEEVEQLCQQIVILDHGDVIAQGTTEQLTQLIQTTGTLTLDIAQISSSQLVELEQMPGMQQVLYSLSQLTIVNQNLNQNLIVILEYLQQQHILYTNLRIQTANLNDVFLAITGRQLRDAKE</sequence>
<proteinExistence type="predicted"/>
<dbReference type="CDD" id="cd03230">
    <property type="entry name" value="ABC_DR_subfamily_A"/>
    <property type="match status" value="1"/>
</dbReference>
<evidence type="ECO:0000313" key="5">
    <source>
        <dbReference type="Proteomes" id="UP000831495"/>
    </source>
</evidence>
<accession>A0ABY4PAS7</accession>
<evidence type="ECO:0000256" key="2">
    <source>
        <dbReference type="ARBA" id="ARBA00022840"/>
    </source>
</evidence>
<keyword evidence="5" id="KW-1185">Reference proteome</keyword>
<keyword evidence="2 4" id="KW-0067">ATP-binding</keyword>
<dbReference type="PROSITE" id="PS50893">
    <property type="entry name" value="ABC_TRANSPORTER_2"/>
    <property type="match status" value="1"/>
</dbReference>
<protein>
    <submittedName>
        <fullName evidence="4">ABC transporter ATP-binding protein</fullName>
    </submittedName>
</protein>
<evidence type="ECO:0000313" key="4">
    <source>
        <dbReference type="EMBL" id="UQS82659.1"/>
    </source>
</evidence>
<dbReference type="PANTHER" id="PTHR43582">
    <property type="entry name" value="LINEARMYCIN RESISTANCE ATP-BINDING PROTEIN LNRL"/>
    <property type="match status" value="1"/>
</dbReference>
<evidence type="ECO:0000256" key="1">
    <source>
        <dbReference type="ARBA" id="ARBA00022741"/>
    </source>
</evidence>
<dbReference type="InterPro" id="IPR027417">
    <property type="entry name" value="P-loop_NTPase"/>
</dbReference>
<dbReference type="EMBL" id="CP093366">
    <property type="protein sequence ID" value="UQS82659.1"/>
    <property type="molecule type" value="Genomic_DNA"/>
</dbReference>
<feature type="domain" description="ABC transporter" evidence="3">
    <location>
        <begin position="3"/>
        <end position="233"/>
    </location>
</feature>
<dbReference type="RefSeq" id="WP_249514937.1">
    <property type="nucleotide sequence ID" value="NZ_CP093366.1"/>
</dbReference>
<dbReference type="Pfam" id="PF00005">
    <property type="entry name" value="ABC_tran"/>
    <property type="match status" value="1"/>
</dbReference>
<organism evidence="4 5">
    <name type="scientific">Bombilactobacillus folatiphilus</name>
    <dbReference type="NCBI Taxonomy" id="2923362"/>
    <lineage>
        <taxon>Bacteria</taxon>
        <taxon>Bacillati</taxon>
        <taxon>Bacillota</taxon>
        <taxon>Bacilli</taxon>
        <taxon>Lactobacillales</taxon>
        <taxon>Lactobacillaceae</taxon>
        <taxon>Bombilactobacillus</taxon>
    </lineage>
</organism>
<reference evidence="4" key="1">
    <citation type="journal article" date="2022" name="Int. J. Syst. Evol. Microbiol.">
        <title>Apilactobacillus apisilvae sp. nov., Nicolia spurrieriana gen. nov. sp. nov., Bombilactobacillus folatiphilus sp. nov. and Bombilactobacillus thymidiniphilus sp. nov., four new lactic acid bacterial isolates from stingless bees Tetragonula carbonaria and Austroplebeia australis.</title>
        <authorList>
            <person name="Oliphant S.A."/>
            <person name="Watson-Haigh N.S."/>
            <person name="Sumby K.M."/>
            <person name="Gardner J."/>
            <person name="Groom S."/>
            <person name="Jiranek V."/>
        </authorList>
    </citation>
    <scope>NUCLEOTIDE SEQUENCE</scope>
    <source>
        <strain evidence="4">SG4_D2</strain>
    </source>
</reference>
<dbReference type="SUPFAM" id="SSF52540">
    <property type="entry name" value="P-loop containing nucleoside triphosphate hydrolases"/>
    <property type="match status" value="1"/>
</dbReference>
<gene>
    <name evidence="4" type="ORF">MOO45_03165</name>
</gene>